<comment type="caution">
    <text evidence="14">The sequence shown here is derived from an EMBL/GenBank/DDBJ whole genome shotgun (WGS) entry which is preliminary data.</text>
</comment>
<proteinExistence type="inferred from homology"/>
<dbReference type="GO" id="GO:0008615">
    <property type="term" value="P:pyridoxine biosynthetic process"/>
    <property type="evidence" value="ECO:0007669"/>
    <property type="project" value="UniProtKB-UniRule"/>
</dbReference>
<dbReference type="Proteomes" id="UP000053051">
    <property type="component" value="Unassembled WGS sequence"/>
</dbReference>
<accession>M1WS89</accession>
<evidence type="ECO:0000256" key="1">
    <source>
        <dbReference type="ARBA" id="ARBA00004738"/>
    </source>
</evidence>
<dbReference type="OrthoDB" id="9780392at2"/>
<evidence type="ECO:0000256" key="11">
    <source>
        <dbReference type="PIRSR" id="PIRSR000190-2"/>
    </source>
</evidence>
<dbReference type="HAMAP" id="MF_01629">
    <property type="entry name" value="PdxH"/>
    <property type="match status" value="1"/>
</dbReference>
<dbReference type="EC" id="1.4.3.5" evidence="9"/>
<dbReference type="EMBL" id="CAIY01000044">
    <property type="protein sequence ID" value="CCH67309.1"/>
    <property type="molecule type" value="Genomic_DNA"/>
</dbReference>
<evidence type="ECO:0000313" key="14">
    <source>
        <dbReference type="EMBL" id="CCH67309.1"/>
    </source>
</evidence>
<dbReference type="GO" id="GO:0004733">
    <property type="term" value="F:pyridoxamine phosphate oxidase activity"/>
    <property type="evidence" value="ECO:0007669"/>
    <property type="project" value="UniProtKB-UniRule"/>
</dbReference>
<feature type="binding site" evidence="9 11">
    <location>
        <begin position="62"/>
        <end position="67"/>
    </location>
    <ligand>
        <name>FMN</name>
        <dbReference type="ChEBI" id="CHEBI:58210"/>
    </ligand>
</feature>
<comment type="similarity">
    <text evidence="3 9">Belongs to the pyridoxamine 5'-phosphate oxidase family.</text>
</comment>
<dbReference type="InterPro" id="IPR011576">
    <property type="entry name" value="Pyridox_Oxase_N"/>
</dbReference>
<evidence type="ECO:0000256" key="4">
    <source>
        <dbReference type="ARBA" id="ARBA00011738"/>
    </source>
</evidence>
<comment type="cofactor">
    <cofactor evidence="9 11">
        <name>FMN</name>
        <dbReference type="ChEBI" id="CHEBI:58210"/>
    </cofactor>
    <text evidence="9 11">Binds 1 FMN per subunit.</text>
</comment>
<feature type="binding site" evidence="9 11">
    <location>
        <position position="186"/>
    </location>
    <ligand>
        <name>FMN</name>
        <dbReference type="ChEBI" id="CHEBI:58210"/>
    </ligand>
</feature>
<evidence type="ECO:0000256" key="10">
    <source>
        <dbReference type="PIRSR" id="PIRSR000190-1"/>
    </source>
</evidence>
<evidence type="ECO:0000256" key="3">
    <source>
        <dbReference type="ARBA" id="ARBA00007301"/>
    </source>
</evidence>
<evidence type="ECO:0000256" key="6">
    <source>
        <dbReference type="ARBA" id="ARBA00022643"/>
    </source>
</evidence>
<evidence type="ECO:0000259" key="12">
    <source>
        <dbReference type="Pfam" id="PF01243"/>
    </source>
</evidence>
<evidence type="ECO:0000256" key="9">
    <source>
        <dbReference type="HAMAP-Rule" id="MF_01629"/>
    </source>
</evidence>
<organism evidence="14 15">
    <name type="scientific">Richelia intracellularis HH01</name>
    <dbReference type="NCBI Taxonomy" id="1165094"/>
    <lineage>
        <taxon>Bacteria</taxon>
        <taxon>Bacillati</taxon>
        <taxon>Cyanobacteriota</taxon>
        <taxon>Cyanophyceae</taxon>
        <taxon>Nostocales</taxon>
        <taxon>Nostocaceae</taxon>
        <taxon>Richelia</taxon>
    </lineage>
</organism>
<comment type="catalytic activity">
    <reaction evidence="9">
        <text>pyridoxine 5'-phosphate + O2 = pyridoxal 5'-phosphate + H2O2</text>
        <dbReference type="Rhea" id="RHEA:15149"/>
        <dbReference type="ChEBI" id="CHEBI:15379"/>
        <dbReference type="ChEBI" id="CHEBI:16240"/>
        <dbReference type="ChEBI" id="CHEBI:58589"/>
        <dbReference type="ChEBI" id="CHEBI:597326"/>
        <dbReference type="EC" id="1.4.3.5"/>
    </reaction>
</comment>
<dbReference type="UniPathway" id="UPA01068">
    <property type="reaction ID" value="UER00304"/>
</dbReference>
<dbReference type="PROSITE" id="PS01064">
    <property type="entry name" value="PYRIDOX_OXIDASE"/>
    <property type="match status" value="1"/>
</dbReference>
<feature type="binding site" evidence="9 10">
    <location>
        <position position="124"/>
    </location>
    <ligand>
        <name>substrate</name>
    </ligand>
</feature>
<reference evidence="15" key="2">
    <citation type="submission" date="2016-01" db="EMBL/GenBank/DDBJ databases">
        <title>Diatom-associated endosymboitic cyanobacterium lacks core nitrogen metabolism enzymes.</title>
        <authorList>
            <person name="Hilton J.A."/>
            <person name="Foster R.A."/>
            <person name="Tripp H.J."/>
            <person name="Carter B.J."/>
            <person name="Zehr J.P."/>
            <person name="Villareal T.A."/>
        </authorList>
    </citation>
    <scope>NUCLEOTIDE SEQUENCE [LARGE SCALE GENOMIC DNA]</scope>
    <source>
        <strain evidence="15">HH01</strain>
    </source>
</reference>
<dbReference type="Gene3D" id="2.30.110.10">
    <property type="entry name" value="Electron Transport, Fmn-binding Protein, Chain A"/>
    <property type="match status" value="1"/>
</dbReference>
<dbReference type="PANTHER" id="PTHR10851">
    <property type="entry name" value="PYRIDOXINE-5-PHOSPHATE OXIDASE"/>
    <property type="match status" value="1"/>
</dbReference>
<feature type="domain" description="Pyridoxamine 5'-phosphate oxidase N-terminal" evidence="12">
    <location>
        <begin position="35"/>
        <end position="159"/>
    </location>
</feature>
<evidence type="ECO:0000259" key="13">
    <source>
        <dbReference type="Pfam" id="PF10590"/>
    </source>
</evidence>
<dbReference type="InterPro" id="IPR019740">
    <property type="entry name" value="Pyridox_Oxase_CS"/>
</dbReference>
<feature type="binding site" evidence="9 11">
    <location>
        <position position="83"/>
    </location>
    <ligand>
        <name>FMN</name>
        <dbReference type="ChEBI" id="CHEBI:58210"/>
    </ligand>
</feature>
<dbReference type="Pfam" id="PF01243">
    <property type="entry name" value="PNPOx_N"/>
    <property type="match status" value="1"/>
</dbReference>
<gene>
    <name evidence="9" type="primary">pdxH</name>
    <name evidence="14" type="ORF">RINTHH_11540</name>
</gene>
<feature type="binding site" evidence="9 11">
    <location>
        <position position="84"/>
    </location>
    <ligand>
        <name>FMN</name>
        <dbReference type="ChEBI" id="CHEBI:58210"/>
    </ligand>
</feature>
<keyword evidence="15" id="KW-1185">Reference proteome</keyword>
<evidence type="ECO:0000256" key="5">
    <source>
        <dbReference type="ARBA" id="ARBA00022630"/>
    </source>
</evidence>
<comment type="pathway">
    <text evidence="1 9">Cofactor metabolism; pyridoxal 5'-phosphate salvage; pyridoxal 5'-phosphate from pyridoxamine 5'-phosphate: step 1/1.</text>
</comment>
<dbReference type="PIRSF" id="PIRSF000190">
    <property type="entry name" value="Pyd_amn-ph_oxd"/>
    <property type="match status" value="1"/>
</dbReference>
<name>M1WS89_9NOST</name>
<keyword evidence="7 9" id="KW-0560">Oxidoreductase</keyword>
<dbReference type="AlphaFoldDB" id="M1WS89"/>
<feature type="binding site" evidence="9 10">
    <location>
        <begin position="192"/>
        <end position="194"/>
    </location>
    <ligand>
        <name>substrate</name>
    </ligand>
</feature>
<dbReference type="Pfam" id="PF10590">
    <property type="entry name" value="PNP_phzG_C"/>
    <property type="match status" value="1"/>
</dbReference>
<comment type="pathway">
    <text evidence="2 9">Cofactor metabolism; pyridoxal 5'-phosphate salvage; pyridoxal 5'-phosphate from pyridoxine 5'-phosphate: step 1/1.</text>
</comment>
<feature type="binding site" evidence="9 10">
    <location>
        <position position="128"/>
    </location>
    <ligand>
        <name>substrate</name>
    </ligand>
</feature>
<dbReference type="NCBIfam" id="TIGR00558">
    <property type="entry name" value="pdxH"/>
    <property type="match status" value="1"/>
</dbReference>
<feature type="binding site" evidence="9 10">
    <location>
        <position position="67"/>
    </location>
    <ligand>
        <name>substrate</name>
    </ligand>
</feature>
<comment type="catalytic activity">
    <reaction evidence="9">
        <text>pyridoxamine 5'-phosphate + O2 + H2O = pyridoxal 5'-phosphate + H2O2 + NH4(+)</text>
        <dbReference type="Rhea" id="RHEA:15817"/>
        <dbReference type="ChEBI" id="CHEBI:15377"/>
        <dbReference type="ChEBI" id="CHEBI:15379"/>
        <dbReference type="ChEBI" id="CHEBI:16240"/>
        <dbReference type="ChEBI" id="CHEBI:28938"/>
        <dbReference type="ChEBI" id="CHEBI:58451"/>
        <dbReference type="ChEBI" id="CHEBI:597326"/>
        <dbReference type="EC" id="1.4.3.5"/>
    </reaction>
</comment>
<dbReference type="RefSeq" id="WP_008233686.1">
    <property type="nucleotide sequence ID" value="NZ_CAIY01000044.1"/>
</dbReference>
<protein>
    <recommendedName>
        <fullName evidence="9">Pyridoxine/pyridoxamine 5'-phosphate oxidase</fullName>
        <ecNumber evidence="9">1.4.3.5</ecNumber>
    </recommendedName>
    <alternativeName>
        <fullName evidence="9">PNP/PMP oxidase</fullName>
        <shortName evidence="9">PNPOx</shortName>
    </alternativeName>
    <alternativeName>
        <fullName evidence="9">Pyridoxal 5'-phosphate synthase</fullName>
    </alternativeName>
</protein>
<dbReference type="InterPro" id="IPR000659">
    <property type="entry name" value="Pyridox_Oxase"/>
</dbReference>
<dbReference type="STRING" id="1165094.RINTHH_11540"/>
<comment type="subunit">
    <text evidence="4 9">Homodimer.</text>
</comment>
<sequence length="214" mass="25414">MEKITDGIRKDYNLERLYEHDINPNPFQQFSTWFKEALSSKLPEPNAMTVATSTSDGKPSARIVLLKNFDERGFVFYTNYLSRKSLELTNNPQTELVFWWAGLERQVRIYGRVKQVSDEESDEYFYSRPLNSRLGAWASEQSQVIASRKILEQRFQELQIKYTNQNIPRPTHWGGFLVVPQQFEFWQGRASRLHDRLRYNLLKNKTWQIERLSP</sequence>
<feature type="binding site" evidence="9 11">
    <location>
        <position position="196"/>
    </location>
    <ligand>
        <name>FMN</name>
        <dbReference type="ChEBI" id="CHEBI:58210"/>
    </ligand>
</feature>
<keyword evidence="6 9" id="KW-0288">FMN</keyword>
<keyword evidence="8 9" id="KW-0664">Pyridoxine biosynthesis</keyword>
<reference evidence="14 15" key="1">
    <citation type="submission" date="2012-05" db="EMBL/GenBank/DDBJ databases">
        <authorList>
            <person name="Hilton J."/>
        </authorList>
    </citation>
    <scope>NUCLEOTIDE SEQUENCE [LARGE SCALE GENOMIC DNA]</scope>
    <source>
        <strain evidence="14 15">HH01</strain>
    </source>
</reference>
<dbReference type="SUPFAM" id="SSF50475">
    <property type="entry name" value="FMN-binding split barrel"/>
    <property type="match status" value="1"/>
</dbReference>
<feature type="domain" description="Pyridoxine 5'-phosphate oxidase dimerisation C-terminal" evidence="13">
    <location>
        <begin position="173"/>
        <end position="214"/>
    </location>
</feature>
<evidence type="ECO:0000256" key="8">
    <source>
        <dbReference type="ARBA" id="ARBA00023096"/>
    </source>
</evidence>
<dbReference type="GO" id="GO:0010181">
    <property type="term" value="F:FMN binding"/>
    <property type="evidence" value="ECO:0007669"/>
    <property type="project" value="UniProtKB-UniRule"/>
</dbReference>
<dbReference type="PANTHER" id="PTHR10851:SF0">
    <property type="entry name" value="PYRIDOXINE-5'-PHOSPHATE OXIDASE"/>
    <property type="match status" value="1"/>
</dbReference>
<feature type="binding site" evidence="9 11">
    <location>
        <begin position="141"/>
        <end position="142"/>
    </location>
    <ligand>
        <name>FMN</name>
        <dbReference type="ChEBI" id="CHEBI:58210"/>
    </ligand>
</feature>
<keyword evidence="5 9" id="KW-0285">Flavoprotein</keyword>
<feature type="binding site" evidence="9 11">
    <location>
        <begin position="77"/>
        <end position="78"/>
    </location>
    <ligand>
        <name>FMN</name>
        <dbReference type="ChEBI" id="CHEBI:58210"/>
    </ligand>
</feature>
<evidence type="ECO:0000256" key="2">
    <source>
        <dbReference type="ARBA" id="ARBA00005037"/>
    </source>
</evidence>
<dbReference type="FunFam" id="2.30.110.10:FF:000005">
    <property type="entry name" value="NAD(P)H-hydrate epimerase"/>
    <property type="match status" value="1"/>
</dbReference>
<evidence type="ECO:0000313" key="15">
    <source>
        <dbReference type="Proteomes" id="UP000053051"/>
    </source>
</evidence>
<dbReference type="InterPro" id="IPR019576">
    <property type="entry name" value="Pyridoxamine_oxidase_dimer_C"/>
</dbReference>
<dbReference type="InterPro" id="IPR012349">
    <property type="entry name" value="Split_barrel_FMN-bd"/>
</dbReference>
<feature type="binding site" evidence="10">
    <location>
        <begin position="9"/>
        <end position="12"/>
    </location>
    <ligand>
        <name>substrate</name>
    </ligand>
</feature>
<dbReference type="NCBIfam" id="NF004231">
    <property type="entry name" value="PRK05679.1"/>
    <property type="match status" value="1"/>
</dbReference>
<comment type="function">
    <text evidence="9">Catalyzes the oxidation of either pyridoxine 5'-phosphate (PNP) or pyridoxamine 5'-phosphate (PMP) into pyridoxal 5'-phosphate (PLP).</text>
</comment>
<feature type="binding site" evidence="9 11">
    <location>
        <position position="106"/>
    </location>
    <ligand>
        <name>FMN</name>
        <dbReference type="ChEBI" id="CHEBI:58210"/>
    </ligand>
</feature>
<evidence type="ECO:0000256" key="7">
    <source>
        <dbReference type="ARBA" id="ARBA00023002"/>
    </source>
</evidence>
<feature type="binding site" evidence="9 10">
    <location>
        <position position="132"/>
    </location>
    <ligand>
        <name>substrate</name>
    </ligand>
</feature>